<dbReference type="EMBL" id="JAHOEI010000007">
    <property type="protein sequence ID" value="MBV3386850.1"/>
    <property type="molecule type" value="Genomic_DNA"/>
</dbReference>
<evidence type="ECO:0000313" key="1">
    <source>
        <dbReference type="EMBL" id="MBV3386850.1"/>
    </source>
</evidence>
<comment type="caution">
    <text evidence="1">The sequence shown here is derived from an EMBL/GenBank/DDBJ whole genome shotgun (WGS) entry which is preliminary data.</text>
</comment>
<gene>
    <name evidence="1" type="ORF">KSW82_03730</name>
</gene>
<dbReference type="AlphaFoldDB" id="A0AAW4N014"/>
<sequence length="154" mass="17369">MRMIFKNADFSKTGIIESISPKLVQCTVDVLKGTITIGSTESYNRTASENLFKMNRTIVKNTGSTKIGFYCFFYDNNKNYIGYSTAKETGDSFSSIGFKTLNPGESINILDFNRYLKVNEGNFSADTFQPKNAAYYRVVIQETYTESISIELSK</sequence>
<dbReference type="Proteomes" id="UP001196765">
    <property type="component" value="Unassembled WGS sequence"/>
</dbReference>
<evidence type="ECO:0000313" key="2">
    <source>
        <dbReference type="Proteomes" id="UP001196765"/>
    </source>
</evidence>
<accession>A0AAW4N014</accession>
<organism evidence="1 2">
    <name type="scientific">Segatella copri</name>
    <dbReference type="NCBI Taxonomy" id="165179"/>
    <lineage>
        <taxon>Bacteria</taxon>
        <taxon>Pseudomonadati</taxon>
        <taxon>Bacteroidota</taxon>
        <taxon>Bacteroidia</taxon>
        <taxon>Bacteroidales</taxon>
        <taxon>Prevotellaceae</taxon>
        <taxon>Segatella</taxon>
    </lineage>
</organism>
<reference evidence="1" key="1">
    <citation type="submission" date="2021-06" db="EMBL/GenBank/DDBJ databases">
        <title>Collection of gut derived symbiotic bacterial strains cultured from healthy donors.</title>
        <authorList>
            <person name="Lin H."/>
            <person name="Littmann E."/>
            <person name="Pamer E.G."/>
        </authorList>
    </citation>
    <scope>NUCLEOTIDE SEQUENCE</scope>
    <source>
        <strain evidence="1">MSK.21.74</strain>
    </source>
</reference>
<protein>
    <submittedName>
        <fullName evidence="1">Uncharacterized protein</fullName>
    </submittedName>
</protein>
<dbReference type="RefSeq" id="WP_217743946.1">
    <property type="nucleotide sequence ID" value="NZ_JAHOEI010000007.1"/>
</dbReference>
<name>A0AAW4N014_9BACT</name>
<proteinExistence type="predicted"/>